<dbReference type="OrthoDB" id="2139957at2759"/>
<dbReference type="AlphaFoldDB" id="A0A2N3N8H5"/>
<accession>A0A2N3N8H5</accession>
<feature type="domain" description="Beta-xylosidase C-terminal Concanavalin A-like" evidence="6">
    <location>
        <begin position="342"/>
        <end position="545"/>
    </location>
</feature>
<organism evidence="7 8">
    <name type="scientific">Lomentospora prolificans</name>
    <dbReference type="NCBI Taxonomy" id="41688"/>
    <lineage>
        <taxon>Eukaryota</taxon>
        <taxon>Fungi</taxon>
        <taxon>Dikarya</taxon>
        <taxon>Ascomycota</taxon>
        <taxon>Pezizomycotina</taxon>
        <taxon>Sordariomycetes</taxon>
        <taxon>Hypocreomycetidae</taxon>
        <taxon>Microascales</taxon>
        <taxon>Microascaceae</taxon>
        <taxon>Lomentospora</taxon>
    </lineage>
</organism>
<dbReference type="EMBL" id="NLAX01000094">
    <property type="protein sequence ID" value="PKS08750.1"/>
    <property type="molecule type" value="Genomic_DNA"/>
</dbReference>
<dbReference type="Pfam" id="PF04616">
    <property type="entry name" value="Glyco_hydro_43"/>
    <property type="match status" value="1"/>
</dbReference>
<sequence length="548" mass="60477">MLSSKLLQLSLLACQLGATLASPLASQNQSPNSVSPRATTFNNPVLWEDYPDLDVFRIGDVFYYSSSTFAYSPGAPVLKSYDLVNWEPVTHSVPTLTFGSQYNLNGSRAYVGGIWASSLRYRESNDQFYWMGCVSGGKTYIWTAPGNSAAKNNGEVSEWKWTERTPIDRCYYDNGIFIDDDDTMYVAYGNTKISIAQLSQDGLSEVKNQEVYAGSFYIEGARMYKRGGYYYILVTRPANAEFVLRSKDVFGPYEIHTLLDNISGPLANAGVSHQGGIVETASHDWYYVAFMDSYPGGRIPVVAPITWSSDGWPQLVTVNGAWGKSYPMPVQTSKTVKAPTGRDEFNGTALSHEWEWNHNPDNSKWQLTSSGLTLRTATVTNDLFAARNTLTHRIIGPKSTGTFRLDISAMRDGDRAGAALFRDRAAYIGVWKDGTTSKIVMVNNLNLSENGWATSSTGTVAATGPNVTGSEVWLRVNADITPAFGLTQERTTTFSYSTDGKTWQNLGPAFAMSNSWTYFTGYRYAVFNHATKALGGEVKVKSFEMQLA</sequence>
<evidence type="ECO:0000313" key="8">
    <source>
        <dbReference type="Proteomes" id="UP000233524"/>
    </source>
</evidence>
<dbReference type="SUPFAM" id="SSF49899">
    <property type="entry name" value="Concanavalin A-like lectins/glucanases"/>
    <property type="match status" value="1"/>
</dbReference>
<feature type="chain" id="PRO_5014781520" description="Beta-xylosidase C-terminal Concanavalin A-like domain-containing protein" evidence="5">
    <location>
        <begin position="22"/>
        <end position="548"/>
    </location>
</feature>
<keyword evidence="8" id="KW-1185">Reference proteome</keyword>
<evidence type="ECO:0000259" key="6">
    <source>
        <dbReference type="Pfam" id="PF17851"/>
    </source>
</evidence>
<evidence type="ECO:0000256" key="5">
    <source>
        <dbReference type="SAM" id="SignalP"/>
    </source>
</evidence>
<dbReference type="InterPro" id="IPR013320">
    <property type="entry name" value="ConA-like_dom_sf"/>
</dbReference>
<dbReference type="PANTHER" id="PTHR42812:SF15">
    <property type="entry name" value="HYDROLASE, PUTATIVE (AFU_ORTHOLOGUE AFUA_2G00930)-RELATED"/>
    <property type="match status" value="1"/>
</dbReference>
<dbReference type="Proteomes" id="UP000233524">
    <property type="component" value="Unassembled WGS sequence"/>
</dbReference>
<dbReference type="STRING" id="41688.A0A2N3N8H5"/>
<evidence type="ECO:0000256" key="4">
    <source>
        <dbReference type="RuleBase" id="RU361187"/>
    </source>
</evidence>
<dbReference type="InterPro" id="IPR023296">
    <property type="entry name" value="Glyco_hydro_beta-prop_sf"/>
</dbReference>
<dbReference type="VEuPathDB" id="FungiDB:jhhlp_004803"/>
<dbReference type="CDD" id="cd09001">
    <property type="entry name" value="GH43_FsAxh1-like"/>
    <property type="match status" value="1"/>
</dbReference>
<dbReference type="Gene3D" id="2.60.120.200">
    <property type="match status" value="1"/>
</dbReference>
<dbReference type="GO" id="GO:0004553">
    <property type="term" value="F:hydrolase activity, hydrolyzing O-glycosyl compounds"/>
    <property type="evidence" value="ECO:0007669"/>
    <property type="project" value="InterPro"/>
</dbReference>
<dbReference type="GO" id="GO:0005975">
    <property type="term" value="P:carbohydrate metabolic process"/>
    <property type="evidence" value="ECO:0007669"/>
    <property type="project" value="InterPro"/>
</dbReference>
<dbReference type="Pfam" id="PF17851">
    <property type="entry name" value="GH43_C2"/>
    <property type="match status" value="1"/>
</dbReference>
<dbReference type="SMR" id="A0A2N3N8H5"/>
<comment type="caution">
    <text evidence="7">The sequence shown here is derived from an EMBL/GenBank/DDBJ whole genome shotgun (WGS) entry which is preliminary data.</text>
</comment>
<feature type="signal peptide" evidence="5">
    <location>
        <begin position="1"/>
        <end position="21"/>
    </location>
</feature>
<dbReference type="InterPro" id="IPR006710">
    <property type="entry name" value="Glyco_hydro_43"/>
</dbReference>
<dbReference type="InterPro" id="IPR051795">
    <property type="entry name" value="Glycosyl_Hydrlase_43"/>
</dbReference>
<dbReference type="SUPFAM" id="SSF75005">
    <property type="entry name" value="Arabinanase/levansucrase/invertase"/>
    <property type="match status" value="1"/>
</dbReference>
<keyword evidence="5" id="KW-0732">Signal</keyword>
<name>A0A2N3N8H5_9PEZI</name>
<dbReference type="Gene3D" id="2.115.10.20">
    <property type="entry name" value="Glycosyl hydrolase domain, family 43"/>
    <property type="match status" value="1"/>
</dbReference>
<keyword evidence="2 4" id="KW-0378">Hydrolase</keyword>
<gene>
    <name evidence="7" type="ORF">jhhlp_004803</name>
</gene>
<protein>
    <recommendedName>
        <fullName evidence="6">Beta-xylosidase C-terminal Concanavalin A-like domain-containing protein</fullName>
    </recommendedName>
</protein>
<comment type="similarity">
    <text evidence="1 4">Belongs to the glycosyl hydrolase 43 family.</text>
</comment>
<evidence type="ECO:0000313" key="7">
    <source>
        <dbReference type="EMBL" id="PKS08750.1"/>
    </source>
</evidence>
<keyword evidence="3 4" id="KW-0326">Glycosidase</keyword>
<evidence type="ECO:0000256" key="2">
    <source>
        <dbReference type="ARBA" id="ARBA00022801"/>
    </source>
</evidence>
<reference evidence="7 8" key="1">
    <citation type="journal article" date="2017" name="G3 (Bethesda)">
        <title>First Draft Genome Sequence of the Pathogenic Fungus Lomentospora prolificans (Formerly Scedosporium prolificans).</title>
        <authorList>
            <person name="Luo R."/>
            <person name="Zimin A."/>
            <person name="Workman R."/>
            <person name="Fan Y."/>
            <person name="Pertea G."/>
            <person name="Grossman N."/>
            <person name="Wear M.P."/>
            <person name="Jia B."/>
            <person name="Miller H."/>
            <person name="Casadevall A."/>
            <person name="Timp W."/>
            <person name="Zhang S.X."/>
            <person name="Salzberg S.L."/>
        </authorList>
    </citation>
    <scope>NUCLEOTIDE SEQUENCE [LARGE SCALE GENOMIC DNA]</scope>
    <source>
        <strain evidence="7 8">JHH-5317</strain>
    </source>
</reference>
<dbReference type="InterPro" id="IPR041542">
    <property type="entry name" value="GH43_C2"/>
</dbReference>
<dbReference type="InParanoid" id="A0A2N3N8H5"/>
<evidence type="ECO:0000256" key="1">
    <source>
        <dbReference type="ARBA" id="ARBA00009865"/>
    </source>
</evidence>
<dbReference type="PANTHER" id="PTHR42812">
    <property type="entry name" value="BETA-XYLOSIDASE"/>
    <property type="match status" value="1"/>
</dbReference>
<proteinExistence type="inferred from homology"/>
<evidence type="ECO:0000256" key="3">
    <source>
        <dbReference type="ARBA" id="ARBA00023295"/>
    </source>
</evidence>